<protein>
    <submittedName>
        <fullName evidence="4">Uncharacterized protein</fullName>
    </submittedName>
</protein>
<feature type="transmembrane region" description="Helical" evidence="1">
    <location>
        <begin position="12"/>
        <end position="31"/>
    </location>
</feature>
<evidence type="ECO:0000313" key="4">
    <source>
        <dbReference type="EMBL" id="EFG95148.1"/>
    </source>
</evidence>
<feature type="transmembrane region" description="Helical" evidence="1">
    <location>
        <begin position="347"/>
        <end position="364"/>
    </location>
</feature>
<feature type="transmembrane region" description="Helical" evidence="1">
    <location>
        <begin position="417"/>
        <end position="434"/>
    </location>
</feature>
<feature type="transmembrane region" description="Helical" evidence="1">
    <location>
        <begin position="141"/>
        <end position="160"/>
    </location>
</feature>
<name>D5RDG7_FUSN2</name>
<feature type="transmembrane region" description="Helical" evidence="1">
    <location>
        <begin position="172"/>
        <end position="192"/>
    </location>
</feature>
<feature type="transmembrane region" description="Helical" evidence="1">
    <location>
        <begin position="483"/>
        <end position="503"/>
    </location>
</feature>
<keyword evidence="1" id="KW-1133">Transmembrane helix</keyword>
<dbReference type="InterPro" id="IPR018677">
    <property type="entry name" value="DUF2157"/>
</dbReference>
<evidence type="ECO:0000313" key="5">
    <source>
        <dbReference type="Proteomes" id="UP000003643"/>
    </source>
</evidence>
<feature type="transmembrane region" description="Helical" evidence="1">
    <location>
        <begin position="550"/>
        <end position="568"/>
    </location>
</feature>
<comment type="caution">
    <text evidence="4">The sequence shown here is derived from an EMBL/GenBank/DDBJ whole genome shotgun (WGS) entry which is preliminary data.</text>
</comment>
<feature type="domain" description="DUF2157" evidence="2">
    <location>
        <begin position="12"/>
        <end position="111"/>
    </location>
</feature>
<organism evidence="4 5">
    <name type="scientific">Fusobacterium nucleatum subsp. nucleatum (strain ATCC 23726 / VPI 4351)</name>
    <dbReference type="NCBI Taxonomy" id="525283"/>
    <lineage>
        <taxon>Bacteria</taxon>
        <taxon>Fusobacteriati</taxon>
        <taxon>Fusobacteriota</taxon>
        <taxon>Fusobacteriia</taxon>
        <taxon>Fusobacteriales</taxon>
        <taxon>Fusobacteriaceae</taxon>
        <taxon>Fusobacterium</taxon>
    </lineage>
</organism>
<feature type="transmembrane region" description="Helical" evidence="1">
    <location>
        <begin position="580"/>
        <end position="599"/>
    </location>
</feature>
<dbReference type="AlphaFoldDB" id="D5RDG7"/>
<dbReference type="Pfam" id="PF09925">
    <property type="entry name" value="DUF2157"/>
    <property type="match status" value="1"/>
</dbReference>
<evidence type="ECO:0000259" key="2">
    <source>
        <dbReference type="Pfam" id="PF09925"/>
    </source>
</evidence>
<feature type="domain" description="DUF4401" evidence="3">
    <location>
        <begin position="286"/>
        <end position="597"/>
    </location>
</feature>
<dbReference type="EMBL" id="ADVK01000037">
    <property type="protein sequence ID" value="EFG95148.1"/>
    <property type="molecule type" value="Genomic_DNA"/>
</dbReference>
<feature type="transmembrane region" description="Helical" evidence="1">
    <location>
        <begin position="223"/>
        <end position="242"/>
    </location>
</feature>
<feature type="transmembrane region" description="Helical" evidence="1">
    <location>
        <begin position="198"/>
        <end position="216"/>
    </location>
</feature>
<feature type="transmembrane region" description="Helical" evidence="1">
    <location>
        <begin position="293"/>
        <end position="312"/>
    </location>
</feature>
<dbReference type="InterPro" id="IPR025513">
    <property type="entry name" value="DUF4401"/>
</dbReference>
<gene>
    <name evidence="4" type="ORF">HMPREF0397_1252</name>
</gene>
<feature type="transmembrane region" description="Helical" evidence="1">
    <location>
        <begin position="43"/>
        <end position="60"/>
    </location>
</feature>
<sequence length="606" mass="68718">MTGDIMFEKIKRFFLLFSVIFLIAGVTSFTAYNWENMSNIEKLAVPSVLIIVGLVAYLFLKKEIYKNLAIFFSSFMIGTLFAVYGQVYQTGADVWILFRNWAIFLIIPMVVTGYYSLMILFSIVTAISTGFYLDLYLSGDIVPFLSSLIFGIILIVYPFLQKSFKFKFNNIFYNIMIGIFYICFMVSGSIAINANDYGFIAIILYLAFVGVVYLVAYGQLKKITVKVLSITALGVFGVAFIMKMIKNIFFADITVYILLSLLVIIGTIAGVVKSVSKLENENIKKFTNLVVGFLKILAFFLLIALVFSLLSSMGLEEGALIVVSIILIIFSYFAARMLKLEKDKLEIVAFIAGLICLGGYLRFYLEMKSLTVLLIVTIIYDVFWFTMPTRALDLLLLPLHYFLLGDFLIEKLEYVDYYYIIIFVALIIEGYFIYNKKLLSNEKIKRILCGNEFTLLVMSTVFYYTMGAATFLIAEVIDLPSYAGYYNVVLVVFTAIIGLFIIFKEIKNPTLKIVLSLMWIALNYFAYSETLGLAVTLLLMLIYAFRESKWGLAVSTLATVYVIFAYYISFYKTLLDKSIALNISGGLLLVAYLVLKYGFKGVEDNE</sequence>
<accession>D5RDG7</accession>
<feature type="transmembrane region" description="Helical" evidence="1">
    <location>
        <begin position="524"/>
        <end position="544"/>
    </location>
</feature>
<dbReference type="Proteomes" id="UP000003643">
    <property type="component" value="Unassembled WGS sequence"/>
</dbReference>
<keyword evidence="1" id="KW-0812">Transmembrane</keyword>
<dbReference type="Pfam" id="PF14351">
    <property type="entry name" value="DUF4401"/>
    <property type="match status" value="1"/>
</dbReference>
<proteinExistence type="predicted"/>
<feature type="transmembrane region" description="Helical" evidence="1">
    <location>
        <begin position="370"/>
        <end position="387"/>
    </location>
</feature>
<feature type="transmembrane region" description="Helical" evidence="1">
    <location>
        <begin position="455"/>
        <end position="477"/>
    </location>
</feature>
<keyword evidence="1" id="KW-0472">Membrane</keyword>
<reference evidence="4 5" key="1">
    <citation type="submission" date="2010-04" db="EMBL/GenBank/DDBJ databases">
        <authorList>
            <person name="Qin X."/>
            <person name="Bachman B."/>
            <person name="Battles P."/>
            <person name="Bell A."/>
            <person name="Bess C."/>
            <person name="Bickham C."/>
            <person name="Chaboub L."/>
            <person name="Chen D."/>
            <person name="Coyle M."/>
            <person name="Deiros D.R."/>
            <person name="Dinh H."/>
            <person name="Forbes L."/>
            <person name="Fowler G."/>
            <person name="Francisco L."/>
            <person name="Fu Q."/>
            <person name="Gubbala S."/>
            <person name="Hale W."/>
            <person name="Han Y."/>
            <person name="Hemphill L."/>
            <person name="Highlander S.K."/>
            <person name="Hirani K."/>
            <person name="Hogues M."/>
            <person name="Jackson L."/>
            <person name="Jakkamsetti A."/>
            <person name="Javaid M."/>
            <person name="Jiang H."/>
            <person name="Korchina V."/>
            <person name="Kovar C."/>
            <person name="Lara F."/>
            <person name="Lee S."/>
            <person name="Mata R."/>
            <person name="Mathew T."/>
            <person name="Moen C."/>
            <person name="Morales K."/>
            <person name="Munidasa M."/>
            <person name="Nazareth L."/>
            <person name="Ngo R."/>
            <person name="Nguyen L."/>
            <person name="Okwuonu G."/>
            <person name="Ongeri F."/>
            <person name="Patil S."/>
            <person name="Petrosino J."/>
            <person name="Pham C."/>
            <person name="Pham P."/>
            <person name="Pu L.-L."/>
            <person name="Puazo M."/>
            <person name="Raj R."/>
            <person name="Reid J."/>
            <person name="Rouhana J."/>
            <person name="Saada N."/>
            <person name="Shang Y."/>
            <person name="Simmons D."/>
            <person name="Thornton R."/>
            <person name="Warren J."/>
            <person name="Weissenberger G."/>
            <person name="Zhang J."/>
            <person name="Zhang L."/>
            <person name="Zhou C."/>
            <person name="Zhu D."/>
            <person name="Muzny D."/>
            <person name="Worley K."/>
            <person name="Gibbs R."/>
        </authorList>
    </citation>
    <scope>NUCLEOTIDE SEQUENCE [LARGE SCALE GENOMIC DNA]</scope>
    <source>
        <strain evidence="5">ATCC 23726 / VPI 4351</strain>
    </source>
</reference>
<feature type="transmembrane region" description="Helical" evidence="1">
    <location>
        <begin position="248"/>
        <end position="272"/>
    </location>
</feature>
<evidence type="ECO:0000259" key="3">
    <source>
        <dbReference type="Pfam" id="PF14351"/>
    </source>
</evidence>
<evidence type="ECO:0000256" key="1">
    <source>
        <dbReference type="SAM" id="Phobius"/>
    </source>
</evidence>
<feature type="transmembrane region" description="Helical" evidence="1">
    <location>
        <begin position="67"/>
        <end position="88"/>
    </location>
</feature>
<feature type="transmembrane region" description="Helical" evidence="1">
    <location>
        <begin position="318"/>
        <end position="335"/>
    </location>
</feature>